<dbReference type="Proteomes" id="UP000192513">
    <property type="component" value="Unassembled WGS sequence"/>
</dbReference>
<dbReference type="GO" id="GO:0051287">
    <property type="term" value="F:NAD binding"/>
    <property type="evidence" value="ECO:0007669"/>
    <property type="project" value="InterPro"/>
</dbReference>
<dbReference type="Pfam" id="PF03446">
    <property type="entry name" value="NAD_binding_2"/>
    <property type="match status" value="1"/>
</dbReference>
<dbReference type="AlphaFoldDB" id="A0A1X0IH61"/>
<dbReference type="Pfam" id="PF14833">
    <property type="entry name" value="NAD_binding_11"/>
    <property type="match status" value="1"/>
</dbReference>
<keyword evidence="3" id="KW-0520">NAD</keyword>
<evidence type="ECO:0000256" key="1">
    <source>
        <dbReference type="ARBA" id="ARBA00009080"/>
    </source>
</evidence>
<feature type="domain" description="6-phosphogluconate dehydrogenase NADP-binding" evidence="5">
    <location>
        <begin position="2"/>
        <end position="158"/>
    </location>
</feature>
<keyword evidence="8" id="KW-1185">Reference proteome</keyword>
<comment type="similarity">
    <text evidence="1">Belongs to the HIBADH-related family.</text>
</comment>
<comment type="caution">
    <text evidence="7">The sequence shown here is derived from an EMBL/GenBank/DDBJ whole genome shotgun (WGS) entry which is preliminary data.</text>
</comment>
<proteinExistence type="inferred from homology"/>
<dbReference type="InterPro" id="IPR006115">
    <property type="entry name" value="6PGDH_NADP-bd"/>
</dbReference>
<dbReference type="SUPFAM" id="SSF51735">
    <property type="entry name" value="NAD(P)-binding Rossmann-fold domains"/>
    <property type="match status" value="1"/>
</dbReference>
<name>A0A1X0IH61_9MYCO</name>
<dbReference type="InterPro" id="IPR013328">
    <property type="entry name" value="6PGD_dom2"/>
</dbReference>
<dbReference type="PANTHER" id="PTHR22981:SF7">
    <property type="entry name" value="3-HYDROXYISOBUTYRATE DEHYDROGENASE, MITOCHONDRIAL"/>
    <property type="match status" value="1"/>
</dbReference>
<dbReference type="InterPro" id="IPR002204">
    <property type="entry name" value="3-OH-isobutyrate_DH-rel_CS"/>
</dbReference>
<evidence type="ECO:0000313" key="8">
    <source>
        <dbReference type="Proteomes" id="UP000192513"/>
    </source>
</evidence>
<evidence type="ECO:0000259" key="6">
    <source>
        <dbReference type="Pfam" id="PF14833"/>
    </source>
</evidence>
<evidence type="ECO:0000259" key="5">
    <source>
        <dbReference type="Pfam" id="PF03446"/>
    </source>
</evidence>
<dbReference type="InterPro" id="IPR029154">
    <property type="entry name" value="HIBADH-like_NADP-bd"/>
</dbReference>
<accession>A0A1X0IH61</accession>
<evidence type="ECO:0000256" key="2">
    <source>
        <dbReference type="ARBA" id="ARBA00023002"/>
    </source>
</evidence>
<dbReference type="Gene3D" id="1.10.1040.10">
    <property type="entry name" value="N-(1-d-carboxylethyl)-l-norvaline Dehydrogenase, domain 2"/>
    <property type="match status" value="1"/>
</dbReference>
<dbReference type="EMBL" id="MVIE01000002">
    <property type="protein sequence ID" value="ORB46173.1"/>
    <property type="molecule type" value="Genomic_DNA"/>
</dbReference>
<dbReference type="InterPro" id="IPR008927">
    <property type="entry name" value="6-PGluconate_DH-like_C_sf"/>
</dbReference>
<sequence length="297" mass="30676">MQVGFVGLGNMGFPMARRLIQENHEVVAFDTRETALERIVALGAHPASSPKDVADRTETVMASLPTPGASLDVATGPAGVIEGARIERYVDLSTVGSRTANQIHDRLAARDITAIDSPVSGGVGGAAKGTLAIMVSGPRAGFEAVRPVLEALGRPIYVGATPGSAQTMKLANNILAANALAATAEVVVMGVKAGLDPGVMIEVLNAGSGATSASRDKFPRAILPRTFDYGFATGLMVKDVHLYLDEAQALGVPTDVAATICRLWENTADDQGPESDFTTVIKPLEKAAGVTVGPHPA</sequence>
<dbReference type="GO" id="GO:0016616">
    <property type="term" value="F:oxidoreductase activity, acting on the CH-OH group of donors, NAD or NADP as acceptor"/>
    <property type="evidence" value="ECO:0007669"/>
    <property type="project" value="TreeGrafter"/>
</dbReference>
<dbReference type="SUPFAM" id="SSF48179">
    <property type="entry name" value="6-phosphogluconate dehydrogenase C-terminal domain-like"/>
    <property type="match status" value="1"/>
</dbReference>
<feature type="active site" evidence="4">
    <location>
        <position position="169"/>
    </location>
</feature>
<keyword evidence="2" id="KW-0560">Oxidoreductase</keyword>
<reference evidence="7 8" key="1">
    <citation type="submission" date="2017-02" db="EMBL/GenBank/DDBJ databases">
        <title>The new phylogeny of genus Mycobacterium.</title>
        <authorList>
            <person name="Tortoli E."/>
            <person name="Trovato A."/>
            <person name="Cirillo D.M."/>
        </authorList>
    </citation>
    <scope>NUCLEOTIDE SEQUENCE [LARGE SCALE GENOMIC DNA]</scope>
    <source>
        <strain evidence="7 8">DSM 45000</strain>
    </source>
</reference>
<dbReference type="PIRSF" id="PIRSF000103">
    <property type="entry name" value="HIBADH"/>
    <property type="match status" value="1"/>
</dbReference>
<organism evidence="7 8">
    <name type="scientific">Mycobacterium paraseoulense</name>
    <dbReference type="NCBI Taxonomy" id="590652"/>
    <lineage>
        <taxon>Bacteria</taxon>
        <taxon>Bacillati</taxon>
        <taxon>Actinomycetota</taxon>
        <taxon>Actinomycetes</taxon>
        <taxon>Mycobacteriales</taxon>
        <taxon>Mycobacteriaceae</taxon>
        <taxon>Mycobacterium</taxon>
    </lineage>
</organism>
<dbReference type="Gene3D" id="3.40.50.720">
    <property type="entry name" value="NAD(P)-binding Rossmann-like Domain"/>
    <property type="match status" value="1"/>
</dbReference>
<dbReference type="InterPro" id="IPR036291">
    <property type="entry name" value="NAD(P)-bd_dom_sf"/>
</dbReference>
<evidence type="ECO:0000256" key="3">
    <source>
        <dbReference type="ARBA" id="ARBA00023027"/>
    </source>
</evidence>
<dbReference type="RefSeq" id="WP_083168519.1">
    <property type="nucleotide sequence ID" value="NZ_AP022619.1"/>
</dbReference>
<dbReference type="PANTHER" id="PTHR22981">
    <property type="entry name" value="3-HYDROXYISOBUTYRATE DEHYDROGENASE-RELATED"/>
    <property type="match status" value="1"/>
</dbReference>
<dbReference type="STRING" id="590652.BST39_02555"/>
<feature type="domain" description="3-hydroxyisobutyrate dehydrogenase-like NAD-binding" evidence="6">
    <location>
        <begin position="163"/>
        <end position="284"/>
    </location>
</feature>
<dbReference type="GO" id="GO:0050661">
    <property type="term" value="F:NADP binding"/>
    <property type="evidence" value="ECO:0007669"/>
    <property type="project" value="InterPro"/>
</dbReference>
<dbReference type="GO" id="GO:0016054">
    <property type="term" value="P:organic acid catabolic process"/>
    <property type="evidence" value="ECO:0007669"/>
    <property type="project" value="UniProtKB-ARBA"/>
</dbReference>
<gene>
    <name evidence="7" type="ORF">BST39_02555</name>
</gene>
<dbReference type="OrthoDB" id="3185659at2"/>
<evidence type="ECO:0000256" key="4">
    <source>
        <dbReference type="PIRSR" id="PIRSR000103-1"/>
    </source>
</evidence>
<protein>
    <submittedName>
        <fullName evidence="7">Oxidoreductase</fullName>
    </submittedName>
</protein>
<evidence type="ECO:0000313" key="7">
    <source>
        <dbReference type="EMBL" id="ORB46173.1"/>
    </source>
</evidence>
<dbReference type="InterPro" id="IPR015815">
    <property type="entry name" value="HIBADH-related"/>
</dbReference>
<dbReference type="PROSITE" id="PS00895">
    <property type="entry name" value="3_HYDROXYISOBUT_DH"/>
    <property type="match status" value="1"/>
</dbReference>